<dbReference type="STRING" id="195105.CN97_12845"/>
<sequence>MGRHAELSFAPRLMGATEAASYLGISETTLRGLGIPRRILGGRKLYDRLDLDAYASELPTESESEEVNTCQGKFGRTR</sequence>
<reference evidence="2 3" key="1">
    <citation type="submission" date="2014-03" db="EMBL/GenBank/DDBJ databases">
        <title>Genome of Haematobacter massiliensis CCUG 47968.</title>
        <authorList>
            <person name="Wang D."/>
            <person name="Wang G."/>
        </authorList>
    </citation>
    <scope>NUCLEOTIDE SEQUENCE [LARGE SCALE GENOMIC DNA]</scope>
    <source>
        <strain evidence="2 3">CCUG 47968</strain>
    </source>
</reference>
<dbReference type="OrthoDB" id="7578892at2"/>
<proteinExistence type="predicted"/>
<feature type="region of interest" description="Disordered" evidence="1">
    <location>
        <begin position="58"/>
        <end position="78"/>
    </location>
</feature>
<comment type="caution">
    <text evidence="2">The sequence shown here is derived from an EMBL/GenBank/DDBJ whole genome shotgun (WGS) entry which is preliminary data.</text>
</comment>
<dbReference type="Proteomes" id="UP000028826">
    <property type="component" value="Unassembled WGS sequence"/>
</dbReference>
<evidence type="ECO:0000313" key="2">
    <source>
        <dbReference type="EMBL" id="KFI30437.1"/>
    </source>
</evidence>
<gene>
    <name evidence="2" type="ORF">CN97_12845</name>
</gene>
<protein>
    <submittedName>
        <fullName evidence="2">Uncharacterized protein</fullName>
    </submittedName>
</protein>
<name>A0A086Y837_9RHOB</name>
<dbReference type="RefSeq" id="WP_035708969.1">
    <property type="nucleotide sequence ID" value="NZ_CAMIFG010000081.1"/>
</dbReference>
<dbReference type="eggNOG" id="ENOG50331AZ">
    <property type="taxonomic scope" value="Bacteria"/>
</dbReference>
<organism evidence="2 3">
    <name type="scientific">Haematobacter massiliensis</name>
    <dbReference type="NCBI Taxonomy" id="195105"/>
    <lineage>
        <taxon>Bacteria</taxon>
        <taxon>Pseudomonadati</taxon>
        <taxon>Pseudomonadota</taxon>
        <taxon>Alphaproteobacteria</taxon>
        <taxon>Rhodobacterales</taxon>
        <taxon>Paracoccaceae</taxon>
        <taxon>Haematobacter</taxon>
    </lineage>
</organism>
<evidence type="ECO:0000313" key="3">
    <source>
        <dbReference type="Proteomes" id="UP000028826"/>
    </source>
</evidence>
<evidence type="ECO:0000256" key="1">
    <source>
        <dbReference type="SAM" id="MobiDB-lite"/>
    </source>
</evidence>
<accession>A0A086Y837</accession>
<keyword evidence="3" id="KW-1185">Reference proteome</keyword>
<dbReference type="EMBL" id="JGYG01000003">
    <property type="protein sequence ID" value="KFI30437.1"/>
    <property type="molecule type" value="Genomic_DNA"/>
</dbReference>
<dbReference type="AlphaFoldDB" id="A0A086Y837"/>